<keyword evidence="13" id="KW-1185">Reference proteome</keyword>
<comment type="pathway">
    <text evidence="1 10">Metabolic intermediate biosynthesis; 1-deoxy-D-xylulose 5-phosphate biosynthesis; 1-deoxy-D-xylulose 5-phosphate from D-glyceraldehyde 3-phosphate and pyruvate: step 1/1.</text>
</comment>
<dbReference type="GO" id="GO:0030976">
    <property type="term" value="F:thiamine pyrophosphate binding"/>
    <property type="evidence" value="ECO:0007669"/>
    <property type="project" value="UniProtKB-UniRule"/>
</dbReference>
<dbReference type="InterPro" id="IPR033248">
    <property type="entry name" value="Transketolase_C"/>
</dbReference>
<keyword evidence="5 10" id="KW-0479">Metal-binding</keyword>
<dbReference type="NCBIfam" id="NF003933">
    <property type="entry name" value="PRK05444.2-2"/>
    <property type="match status" value="1"/>
</dbReference>
<keyword evidence="9 10" id="KW-0414">Isoprene biosynthesis</keyword>
<feature type="binding site" evidence="10">
    <location>
        <position position="173"/>
    </location>
    <ligand>
        <name>Mg(2+)</name>
        <dbReference type="ChEBI" id="CHEBI:18420"/>
    </ligand>
</feature>
<dbReference type="PROSITE" id="PS00801">
    <property type="entry name" value="TRANSKETOLASE_1"/>
    <property type="match status" value="1"/>
</dbReference>
<dbReference type="GO" id="GO:0009228">
    <property type="term" value="P:thiamine biosynthetic process"/>
    <property type="evidence" value="ECO:0007669"/>
    <property type="project" value="UniProtKB-UniRule"/>
</dbReference>
<dbReference type="OrthoDB" id="9803371at2"/>
<comment type="caution">
    <text evidence="12">The sequence shown here is derived from an EMBL/GenBank/DDBJ whole genome shotgun (WGS) entry which is preliminary data.</text>
</comment>
<dbReference type="GO" id="GO:0005829">
    <property type="term" value="C:cytosol"/>
    <property type="evidence" value="ECO:0007669"/>
    <property type="project" value="TreeGrafter"/>
</dbReference>
<dbReference type="SMART" id="SM00861">
    <property type="entry name" value="Transket_pyr"/>
    <property type="match status" value="1"/>
</dbReference>
<dbReference type="EC" id="2.2.1.7" evidence="10"/>
<dbReference type="Gene3D" id="3.40.50.920">
    <property type="match status" value="1"/>
</dbReference>
<dbReference type="CDD" id="cd07033">
    <property type="entry name" value="TPP_PYR_DXS_TK_like"/>
    <property type="match status" value="1"/>
</dbReference>
<dbReference type="SUPFAM" id="SSF52518">
    <property type="entry name" value="Thiamin diphosphate-binding fold (THDP-binding)"/>
    <property type="match status" value="2"/>
</dbReference>
<dbReference type="EMBL" id="MPJW01000070">
    <property type="protein sequence ID" value="OLU41956.1"/>
    <property type="molecule type" value="Genomic_DNA"/>
</dbReference>
<evidence type="ECO:0000259" key="11">
    <source>
        <dbReference type="SMART" id="SM00861"/>
    </source>
</evidence>
<dbReference type="GO" id="GO:0008661">
    <property type="term" value="F:1-deoxy-D-xylulose-5-phosphate synthase activity"/>
    <property type="evidence" value="ECO:0007669"/>
    <property type="project" value="UniProtKB-UniRule"/>
</dbReference>
<feature type="binding site" evidence="10">
    <location>
        <position position="367"/>
    </location>
    <ligand>
        <name>thiamine diphosphate</name>
        <dbReference type="ChEBI" id="CHEBI:58937"/>
    </ligand>
</feature>
<feature type="domain" description="Transketolase-like pyrimidine-binding" evidence="11">
    <location>
        <begin position="316"/>
        <end position="480"/>
    </location>
</feature>
<sequence length="631" mass="70066">MNLRDLNDPSQLKNMSIKELTDLSTQIRQFILNSVSQTGGHLSSNLGTVELTVALHKVFNSPKDKIIFDVGHQSYTHKILTGRREKFYTLRQKGGLSGFQRRNESEHDPWEAGHSSTSISAALGMAAARDLQKQNFEIISVIGDGAITGGMALEALNDLGAQQRKVIIIFNDNKMSISRNHGGMETAITHLRTSEFYRNTKKEVNSSKSSNLVNKTVHKILHAGRNYLKNQFIDAPLFSQFNLDYIGPVDGHNLSELIPVLETARDHEGPIVVHVVTKKGKGYPLAEKDTVGAWHGVSPFDLASGKSKVLHTKKEISWSEIISNTLIDLAAGDEKITAITPAMANGSKLLKFQSIFPDRFFDCGIAEQHAITLASGMAVGGLHPFVSVYSTFLQRAYDQISHDLCRMNLPVVVGVDRAGLVGDDGDTHQGIYDIGYLRSIPNTIVCQPKDGREAQDLLYTGFKTQKPFFIRYPRGNEVYIPNEEYAQIPIGSWTKTVIGNPEQIVITYGPDVKRIIKKARSNNMNLLVVNARFFKPIDLGMLRKIKEMNLPITIYETDNVSGGLSDAILEGLNVIEPQVDVMAIQDKFVEHGSIRALRKLERISTEDLFERLENNVDQTGSEADKSVEQPN</sequence>
<dbReference type="GO" id="GO:0016114">
    <property type="term" value="P:terpenoid biosynthetic process"/>
    <property type="evidence" value="ECO:0007669"/>
    <property type="project" value="UniProtKB-UniRule"/>
</dbReference>
<dbReference type="NCBIfam" id="TIGR00204">
    <property type="entry name" value="dxs"/>
    <property type="match status" value="1"/>
</dbReference>
<dbReference type="InterPro" id="IPR005477">
    <property type="entry name" value="Dxylulose-5-P_synthase"/>
</dbReference>
<dbReference type="PANTHER" id="PTHR43322:SF5">
    <property type="entry name" value="1-DEOXY-D-XYLULOSE-5-PHOSPHATE SYNTHASE, CHLOROPLASTIC"/>
    <property type="match status" value="1"/>
</dbReference>
<comment type="cofactor">
    <cofactor evidence="10">
        <name>thiamine diphosphate</name>
        <dbReference type="ChEBI" id="CHEBI:58937"/>
    </cofactor>
    <text evidence="10">Binds 1 thiamine pyrophosphate per subunit.</text>
</comment>
<evidence type="ECO:0000256" key="4">
    <source>
        <dbReference type="ARBA" id="ARBA00022679"/>
    </source>
</evidence>
<comment type="similarity">
    <text evidence="2 10">Belongs to the transketolase family. DXPS subfamily.</text>
</comment>
<dbReference type="CDD" id="cd02007">
    <property type="entry name" value="TPP_DXS"/>
    <property type="match status" value="1"/>
</dbReference>
<organism evidence="12 13">
    <name type="scientific">Ileibacterium valens</name>
    <dbReference type="NCBI Taxonomy" id="1862668"/>
    <lineage>
        <taxon>Bacteria</taxon>
        <taxon>Bacillati</taxon>
        <taxon>Bacillota</taxon>
        <taxon>Erysipelotrichia</taxon>
        <taxon>Erysipelotrichales</taxon>
        <taxon>Erysipelotrichaceae</taxon>
        <taxon>Ileibacterium</taxon>
    </lineage>
</organism>
<evidence type="ECO:0000256" key="7">
    <source>
        <dbReference type="ARBA" id="ARBA00022977"/>
    </source>
</evidence>
<feature type="binding site" evidence="10">
    <location>
        <begin position="113"/>
        <end position="115"/>
    </location>
    <ligand>
        <name>thiamine diphosphate</name>
        <dbReference type="ChEBI" id="CHEBI:58937"/>
    </ligand>
</feature>
<evidence type="ECO:0000256" key="5">
    <source>
        <dbReference type="ARBA" id="ARBA00022723"/>
    </source>
</evidence>
<dbReference type="GO" id="GO:0019288">
    <property type="term" value="P:isopentenyl diphosphate biosynthetic process, methylerythritol 4-phosphate pathway"/>
    <property type="evidence" value="ECO:0007669"/>
    <property type="project" value="TreeGrafter"/>
</dbReference>
<comment type="catalytic activity">
    <reaction evidence="10">
        <text>D-glyceraldehyde 3-phosphate + pyruvate + H(+) = 1-deoxy-D-xylulose 5-phosphate + CO2</text>
        <dbReference type="Rhea" id="RHEA:12605"/>
        <dbReference type="ChEBI" id="CHEBI:15361"/>
        <dbReference type="ChEBI" id="CHEBI:15378"/>
        <dbReference type="ChEBI" id="CHEBI:16526"/>
        <dbReference type="ChEBI" id="CHEBI:57792"/>
        <dbReference type="ChEBI" id="CHEBI:59776"/>
        <dbReference type="EC" id="2.2.1.7"/>
    </reaction>
</comment>
<dbReference type="Pfam" id="PF02779">
    <property type="entry name" value="Transket_pyr"/>
    <property type="match status" value="1"/>
</dbReference>
<keyword evidence="6 10" id="KW-0460">Magnesium</keyword>
<feature type="binding site" evidence="10">
    <location>
        <begin position="145"/>
        <end position="146"/>
    </location>
    <ligand>
        <name>thiamine diphosphate</name>
        <dbReference type="ChEBI" id="CHEBI:58937"/>
    </ligand>
</feature>
<dbReference type="Proteomes" id="UP000186341">
    <property type="component" value="Unassembled WGS sequence"/>
</dbReference>
<comment type="subunit">
    <text evidence="3 10">Homodimer.</text>
</comment>
<dbReference type="GeneID" id="82202086"/>
<evidence type="ECO:0000256" key="3">
    <source>
        <dbReference type="ARBA" id="ARBA00011738"/>
    </source>
</evidence>
<evidence type="ECO:0000256" key="1">
    <source>
        <dbReference type="ARBA" id="ARBA00004980"/>
    </source>
</evidence>
<evidence type="ECO:0000256" key="2">
    <source>
        <dbReference type="ARBA" id="ARBA00011081"/>
    </source>
</evidence>
<evidence type="ECO:0000256" key="8">
    <source>
        <dbReference type="ARBA" id="ARBA00023052"/>
    </source>
</evidence>
<feature type="binding site" evidence="10">
    <location>
        <position position="173"/>
    </location>
    <ligand>
        <name>thiamine diphosphate</name>
        <dbReference type="ChEBI" id="CHEBI:58937"/>
    </ligand>
</feature>
<dbReference type="InterPro" id="IPR005475">
    <property type="entry name" value="Transketolase-like_Pyr-bd"/>
</dbReference>
<dbReference type="UniPathway" id="UPA00064">
    <property type="reaction ID" value="UER00091"/>
</dbReference>
<evidence type="ECO:0000313" key="13">
    <source>
        <dbReference type="Proteomes" id="UP000186341"/>
    </source>
</evidence>
<reference evidence="12 13" key="1">
    <citation type="submission" date="2016-11" db="EMBL/GenBank/DDBJ databases">
        <title>Description of two novel members of the family Erysipelotrichaceae: Ileibacterium lipovorans gen. nov., sp. nov. and Dubosiella newyorkensis, gen. nov., sp. nov.</title>
        <authorList>
            <person name="Cox L.M."/>
            <person name="Sohn J."/>
            <person name="Tyrrell K.L."/>
            <person name="Citron D.M."/>
            <person name="Lawson P.A."/>
            <person name="Patel N.B."/>
            <person name="Iizumi T."/>
            <person name="Perez-Perez G.I."/>
            <person name="Goldstein E.J."/>
            <person name="Blaser M.J."/>
        </authorList>
    </citation>
    <scope>NUCLEOTIDE SEQUENCE [LARGE SCALE GENOMIC DNA]</scope>
    <source>
        <strain evidence="12 13">NYU-BL-A3</strain>
    </source>
</reference>
<dbReference type="AlphaFoldDB" id="A0A1U7NIB4"/>
<dbReference type="Gene3D" id="3.40.50.970">
    <property type="match status" value="2"/>
</dbReference>
<name>A0A1U7NIB4_9FIRM</name>
<dbReference type="HAMAP" id="MF_00315">
    <property type="entry name" value="DXP_synth"/>
    <property type="match status" value="1"/>
</dbReference>
<evidence type="ECO:0000313" key="12">
    <source>
        <dbReference type="EMBL" id="OLU41956.1"/>
    </source>
</evidence>
<dbReference type="Pfam" id="PF02780">
    <property type="entry name" value="Transketolase_C"/>
    <property type="match status" value="1"/>
</dbReference>
<dbReference type="InterPro" id="IPR049557">
    <property type="entry name" value="Transketolase_CS"/>
</dbReference>
<keyword evidence="8 10" id="KW-0786">Thiamine pyrophosphate</keyword>
<proteinExistence type="inferred from homology"/>
<dbReference type="SUPFAM" id="SSF52922">
    <property type="entry name" value="TK C-terminal domain-like"/>
    <property type="match status" value="1"/>
</dbReference>
<comment type="function">
    <text evidence="10">Catalyzes the acyloin condensation reaction between C atoms 2 and 3 of pyruvate and glyceraldehyde 3-phosphate to yield 1-deoxy-D-xylulose-5-phosphate (DXP).</text>
</comment>
<dbReference type="PANTHER" id="PTHR43322">
    <property type="entry name" value="1-D-DEOXYXYLULOSE 5-PHOSPHATE SYNTHASE-RELATED"/>
    <property type="match status" value="1"/>
</dbReference>
<dbReference type="Pfam" id="PF13292">
    <property type="entry name" value="DXP_synthase_N"/>
    <property type="match status" value="1"/>
</dbReference>
<accession>A0A1U7NIB4</accession>
<dbReference type="GO" id="GO:0000287">
    <property type="term" value="F:magnesium ion binding"/>
    <property type="evidence" value="ECO:0007669"/>
    <property type="project" value="UniProtKB-UniRule"/>
</dbReference>
<evidence type="ECO:0000256" key="6">
    <source>
        <dbReference type="ARBA" id="ARBA00022842"/>
    </source>
</evidence>
<comment type="cofactor">
    <cofactor evidence="10">
        <name>Mg(2+)</name>
        <dbReference type="ChEBI" id="CHEBI:18420"/>
    </cofactor>
    <text evidence="10">Binds 1 Mg(2+) ion per subunit.</text>
</comment>
<gene>
    <name evidence="10" type="primary">dxs</name>
    <name evidence="12" type="ORF">BO222_02390</name>
</gene>
<feature type="binding site" evidence="10">
    <location>
        <position position="72"/>
    </location>
    <ligand>
        <name>thiamine diphosphate</name>
        <dbReference type="ChEBI" id="CHEBI:58937"/>
    </ligand>
</feature>
<protein>
    <recommendedName>
        <fullName evidence="10">1-deoxy-D-xylulose-5-phosphate synthase</fullName>
        <ecNumber evidence="10">2.2.1.7</ecNumber>
    </recommendedName>
    <alternativeName>
        <fullName evidence="10">1-deoxyxylulose-5-phosphate synthase</fullName>
        <shortName evidence="10">DXP synthase</shortName>
        <shortName evidence="10">DXPS</shortName>
    </alternativeName>
</protein>
<keyword evidence="4 10" id="KW-0808">Transferase</keyword>
<dbReference type="InterPro" id="IPR009014">
    <property type="entry name" value="Transketo_C/PFOR_II"/>
</dbReference>
<keyword evidence="7 10" id="KW-0784">Thiamine biosynthesis</keyword>
<dbReference type="RefSeq" id="WP_075818059.1">
    <property type="nucleotide sequence ID" value="NZ_CAPIAK010000011.1"/>
</dbReference>
<evidence type="ECO:0000256" key="9">
    <source>
        <dbReference type="ARBA" id="ARBA00023229"/>
    </source>
</evidence>
<dbReference type="InterPro" id="IPR029061">
    <property type="entry name" value="THDP-binding"/>
</dbReference>
<feature type="binding site" evidence="10">
    <location>
        <position position="283"/>
    </location>
    <ligand>
        <name>thiamine diphosphate</name>
        <dbReference type="ChEBI" id="CHEBI:58937"/>
    </ligand>
</feature>
<evidence type="ECO:0000256" key="10">
    <source>
        <dbReference type="HAMAP-Rule" id="MF_00315"/>
    </source>
</evidence>
<feature type="binding site" evidence="10">
    <location>
        <position position="144"/>
    </location>
    <ligand>
        <name>Mg(2+)</name>
        <dbReference type="ChEBI" id="CHEBI:18420"/>
    </ligand>
</feature>